<evidence type="ECO:0000256" key="1">
    <source>
        <dbReference type="ARBA" id="ARBA00023125"/>
    </source>
</evidence>
<dbReference type="InterPro" id="IPR000424">
    <property type="entry name" value="Primosome_PriB/ssb"/>
</dbReference>
<dbReference type="STRING" id="589385.SAMN05421504_104798"/>
<dbReference type="InterPro" id="IPR012340">
    <property type="entry name" value="NA-bd_OB-fold"/>
</dbReference>
<accession>A0A1H3HST7</accession>
<dbReference type="EMBL" id="FNON01000004">
    <property type="protein sequence ID" value="SDY18295.1"/>
    <property type="molecule type" value="Genomic_DNA"/>
</dbReference>
<dbReference type="AlphaFoldDB" id="A0A1H3HST7"/>
<evidence type="ECO:0000256" key="2">
    <source>
        <dbReference type="PROSITE-ProRule" id="PRU00252"/>
    </source>
</evidence>
<dbReference type="RefSeq" id="WP_091291841.1">
    <property type="nucleotide sequence ID" value="NZ_FNON01000004.1"/>
</dbReference>
<evidence type="ECO:0000313" key="4">
    <source>
        <dbReference type="EMBL" id="SDY18295.1"/>
    </source>
</evidence>
<proteinExistence type="predicted"/>
<dbReference type="Gene3D" id="2.40.50.140">
    <property type="entry name" value="Nucleic acid-binding proteins"/>
    <property type="match status" value="1"/>
</dbReference>
<organism evidence="4 5">
    <name type="scientific">Amycolatopsis xylanica</name>
    <dbReference type="NCBI Taxonomy" id="589385"/>
    <lineage>
        <taxon>Bacteria</taxon>
        <taxon>Bacillati</taxon>
        <taxon>Actinomycetota</taxon>
        <taxon>Actinomycetes</taxon>
        <taxon>Pseudonocardiales</taxon>
        <taxon>Pseudonocardiaceae</taxon>
        <taxon>Amycolatopsis</taxon>
    </lineage>
</organism>
<protein>
    <submittedName>
        <fullName evidence="4">Single-strand DNA-binding protein</fullName>
    </submittedName>
</protein>
<gene>
    <name evidence="4" type="ORF">SAMN05421504_104798</name>
</gene>
<sequence length="157" mass="17213">MAIGETTVTMVGSVVSDLVRQTRDGHDVVSFWMRSKERRRDKRTGLWVDGRNLSVRVVCWRRLGESVFVSVSQGDPVIVTGRMANGGPGDDGRPSAIPELEASVVAPDLNRCTVVLTRRPPPRPAEQPEFLDWRPAAAPRGENPLVRMGTRVTAASP</sequence>
<name>A0A1H3HST7_9PSEU</name>
<reference evidence="4 5" key="1">
    <citation type="submission" date="2016-10" db="EMBL/GenBank/DDBJ databases">
        <authorList>
            <person name="de Groot N.N."/>
        </authorList>
    </citation>
    <scope>NUCLEOTIDE SEQUENCE [LARGE SCALE GENOMIC DNA]</scope>
    <source>
        <strain evidence="4 5">CPCC 202699</strain>
    </source>
</reference>
<evidence type="ECO:0000313" key="5">
    <source>
        <dbReference type="Proteomes" id="UP000199515"/>
    </source>
</evidence>
<dbReference type="SUPFAM" id="SSF50249">
    <property type="entry name" value="Nucleic acid-binding proteins"/>
    <property type="match status" value="1"/>
</dbReference>
<dbReference type="GO" id="GO:0003697">
    <property type="term" value="F:single-stranded DNA binding"/>
    <property type="evidence" value="ECO:0007669"/>
    <property type="project" value="InterPro"/>
</dbReference>
<feature type="region of interest" description="Disordered" evidence="3">
    <location>
        <begin position="118"/>
        <end position="157"/>
    </location>
</feature>
<keyword evidence="1 2" id="KW-0238">DNA-binding</keyword>
<dbReference type="OrthoDB" id="9809878at2"/>
<dbReference type="PROSITE" id="PS50935">
    <property type="entry name" value="SSB"/>
    <property type="match status" value="1"/>
</dbReference>
<keyword evidence="5" id="KW-1185">Reference proteome</keyword>
<evidence type="ECO:0000256" key="3">
    <source>
        <dbReference type="SAM" id="MobiDB-lite"/>
    </source>
</evidence>
<dbReference type="Proteomes" id="UP000199515">
    <property type="component" value="Unassembled WGS sequence"/>
</dbReference>
<dbReference type="Pfam" id="PF00436">
    <property type="entry name" value="SSB"/>
    <property type="match status" value="1"/>
</dbReference>